<feature type="transmembrane region" description="Helical" evidence="7">
    <location>
        <begin position="118"/>
        <end position="137"/>
    </location>
</feature>
<evidence type="ECO:0000256" key="1">
    <source>
        <dbReference type="ARBA" id="ARBA00004651"/>
    </source>
</evidence>
<feature type="transmembrane region" description="Helical" evidence="7">
    <location>
        <begin position="346"/>
        <end position="369"/>
    </location>
</feature>
<feature type="transmembrane region" description="Helical" evidence="7">
    <location>
        <begin position="290"/>
        <end position="310"/>
    </location>
</feature>
<keyword evidence="5 7" id="KW-1133">Transmembrane helix</keyword>
<comment type="caution">
    <text evidence="9">The sequence shown here is derived from an EMBL/GenBank/DDBJ whole genome shotgun (WGS) entry which is preliminary data.</text>
</comment>
<feature type="transmembrane region" description="Helical" evidence="7">
    <location>
        <begin position="412"/>
        <end position="430"/>
    </location>
</feature>
<name>C4WMZ2_9HYPH</name>
<dbReference type="InterPro" id="IPR010290">
    <property type="entry name" value="TM_effector"/>
</dbReference>
<keyword evidence="6 7" id="KW-0472">Membrane</keyword>
<gene>
    <name evidence="9" type="ORF">OINT_2000446</name>
</gene>
<evidence type="ECO:0000256" key="3">
    <source>
        <dbReference type="ARBA" id="ARBA00022475"/>
    </source>
</evidence>
<dbReference type="GO" id="GO:0022857">
    <property type="term" value="F:transmembrane transporter activity"/>
    <property type="evidence" value="ECO:0007669"/>
    <property type="project" value="InterPro"/>
</dbReference>
<dbReference type="AlphaFoldDB" id="C4WMZ2"/>
<dbReference type="SUPFAM" id="SSF103473">
    <property type="entry name" value="MFS general substrate transporter"/>
    <property type="match status" value="1"/>
</dbReference>
<keyword evidence="3" id="KW-1003">Cell membrane</keyword>
<evidence type="ECO:0000259" key="8">
    <source>
        <dbReference type="PROSITE" id="PS50850"/>
    </source>
</evidence>
<accession>C4WMZ2</accession>
<organism evidence="9 10">
    <name type="scientific">Brucella intermedia LMG 3301</name>
    <dbReference type="NCBI Taxonomy" id="641118"/>
    <lineage>
        <taxon>Bacteria</taxon>
        <taxon>Pseudomonadati</taxon>
        <taxon>Pseudomonadota</taxon>
        <taxon>Alphaproteobacteria</taxon>
        <taxon>Hyphomicrobiales</taxon>
        <taxon>Brucellaceae</taxon>
        <taxon>Brucella/Ochrobactrum group</taxon>
        <taxon>Brucella</taxon>
    </lineage>
</organism>
<evidence type="ECO:0000313" key="9">
    <source>
        <dbReference type="EMBL" id="EEQ93301.1"/>
    </source>
</evidence>
<protein>
    <recommendedName>
        <fullName evidence="8">Major facilitator superfamily (MFS) profile domain-containing protein</fullName>
    </recommendedName>
</protein>
<dbReference type="CDD" id="cd06173">
    <property type="entry name" value="MFS_MefA_like"/>
    <property type="match status" value="1"/>
</dbReference>
<dbReference type="PROSITE" id="PS50850">
    <property type="entry name" value="MFS"/>
    <property type="match status" value="1"/>
</dbReference>
<dbReference type="Gene3D" id="1.20.1250.20">
    <property type="entry name" value="MFS general substrate transporter like domains"/>
    <property type="match status" value="1"/>
</dbReference>
<dbReference type="PANTHER" id="PTHR23513:SF11">
    <property type="entry name" value="STAPHYLOFERRIN A TRANSPORTER"/>
    <property type="match status" value="1"/>
</dbReference>
<evidence type="ECO:0000256" key="5">
    <source>
        <dbReference type="ARBA" id="ARBA00022989"/>
    </source>
</evidence>
<reference evidence="9 10" key="1">
    <citation type="submission" date="2009-05" db="EMBL/GenBank/DDBJ databases">
        <authorList>
            <person name="Setubal J.C."/>
            <person name="Boyle S."/>
            <person name="Crasta O.R."/>
            <person name="Gillespie J.J."/>
            <person name="Kenyon R.W."/>
            <person name="Lu J."/>
            <person name="Mane S."/>
            <person name="Nagrani S."/>
            <person name="Shallom J.M."/>
            <person name="Shallom S."/>
            <person name="Shukla M."/>
            <person name="Snyder E.E."/>
            <person name="Sobral B.W."/>
            <person name="Wattam A.R."/>
            <person name="Will R."/>
            <person name="Williams K."/>
            <person name="Yoo H."/>
            <person name="Munk C."/>
            <person name="Tapia R."/>
            <person name="Green L."/>
            <person name="Rogers Y."/>
            <person name="Detter J.C."/>
            <person name="Bruce D."/>
            <person name="Brettin T.S."/>
            <person name="Tsolis R."/>
        </authorList>
    </citation>
    <scope>NUCLEOTIDE SEQUENCE [LARGE SCALE GENOMIC DNA]</scope>
    <source>
        <strain evidence="9 10">LMG 3301</strain>
    </source>
</reference>
<dbReference type="InterPro" id="IPR020846">
    <property type="entry name" value="MFS_dom"/>
</dbReference>
<evidence type="ECO:0000256" key="2">
    <source>
        <dbReference type="ARBA" id="ARBA00022448"/>
    </source>
</evidence>
<feature type="transmembrane region" description="Helical" evidence="7">
    <location>
        <begin position="191"/>
        <end position="224"/>
    </location>
</feature>
<evidence type="ECO:0000256" key="7">
    <source>
        <dbReference type="SAM" id="Phobius"/>
    </source>
</evidence>
<dbReference type="InterPro" id="IPR036259">
    <property type="entry name" value="MFS_trans_sf"/>
</dbReference>
<proteinExistence type="predicted"/>
<feature type="transmembrane region" description="Helical" evidence="7">
    <location>
        <begin position="381"/>
        <end position="400"/>
    </location>
</feature>
<feature type="transmembrane region" description="Helical" evidence="7">
    <location>
        <begin position="85"/>
        <end position="106"/>
    </location>
</feature>
<evidence type="ECO:0000256" key="6">
    <source>
        <dbReference type="ARBA" id="ARBA00023136"/>
    </source>
</evidence>
<keyword evidence="2" id="KW-0813">Transport</keyword>
<dbReference type="HOGENOM" id="CLU_034180_11_1_5"/>
<evidence type="ECO:0000256" key="4">
    <source>
        <dbReference type="ARBA" id="ARBA00022692"/>
    </source>
</evidence>
<comment type="subcellular location">
    <subcellularLocation>
        <location evidence="1">Cell membrane</location>
        <topology evidence="1">Multi-pass membrane protein</topology>
    </subcellularLocation>
</comment>
<feature type="transmembrane region" description="Helical" evidence="7">
    <location>
        <begin position="51"/>
        <end position="73"/>
    </location>
</feature>
<evidence type="ECO:0000313" key="10">
    <source>
        <dbReference type="Proteomes" id="UP000004386"/>
    </source>
</evidence>
<keyword evidence="4 7" id="KW-0812">Transmembrane</keyword>
<sequence>MMGCRDKFGTIPLVPRERFTYRLCEADGTGGRPVPQRISPLAPFQYKTFRALWSATLVSNLGGLVQTVGAGWMMATIAHSDDMVALVQASTTLPVMIFSVAAGALADNFDRRRIMLTAQVLLLVISVALAAFAYLGILTPWMLLSFTFLIGCGGALHNPSWQASMGDIVPRTDLPAAVALNSMSFNLMRSIGPAIGGIIVAAAGAAFAFIFNAFSYCALILALWQWKPETVKSTLPRETLGPAMMAGLRYVAMSPNLLKVMFRGFLFGLSAIVILALLPLVARDLVHGTALTYGIMLGFFGLGAIGGALLSARLRELLGNEWLVRGAFVAFAVSCGLLSISRNMWLSCIFLLPAGVSWVLALSLFNVTVQLSTPRWVVGRALALYQTATFGGMAAGSWLWGAVADEYNVPGALLAAAVVLMFGALIGLLLPQPEFESLNLDPLNRFSEPQLRLDLRSRSGPIMIMVDYKIAQEDVPAFLSAMALRRRMRIRDGARQWVLLRDLENPETWTESYHVPTWVEYVRHNQRRTKADAEVSERLLALHKGDKPPLVHRMIERQTVPVHDDMPLKAHLDLS</sequence>
<dbReference type="EMBL" id="ACQA01000002">
    <property type="protein sequence ID" value="EEQ93301.1"/>
    <property type="molecule type" value="Genomic_DNA"/>
</dbReference>
<dbReference type="Pfam" id="PF05977">
    <property type="entry name" value="MFS_3"/>
    <property type="match status" value="1"/>
</dbReference>
<feature type="transmembrane region" description="Helical" evidence="7">
    <location>
        <begin position="322"/>
        <end position="340"/>
    </location>
</feature>
<feature type="transmembrane region" description="Helical" evidence="7">
    <location>
        <begin position="260"/>
        <end position="278"/>
    </location>
</feature>
<dbReference type="PANTHER" id="PTHR23513">
    <property type="entry name" value="INTEGRAL MEMBRANE EFFLUX PROTEIN-RELATED"/>
    <property type="match status" value="1"/>
</dbReference>
<dbReference type="GO" id="GO:0005886">
    <property type="term" value="C:plasma membrane"/>
    <property type="evidence" value="ECO:0007669"/>
    <property type="project" value="UniProtKB-SubCell"/>
</dbReference>
<feature type="domain" description="Major facilitator superfamily (MFS) profile" evidence="8">
    <location>
        <begin position="48"/>
        <end position="435"/>
    </location>
</feature>
<dbReference type="Proteomes" id="UP000004386">
    <property type="component" value="Unassembled WGS sequence"/>
</dbReference>